<dbReference type="EMBL" id="PKGY01000001">
    <property type="protein sequence ID" value="PKZ23355.1"/>
    <property type="molecule type" value="Genomic_DNA"/>
</dbReference>
<dbReference type="GO" id="GO:0008168">
    <property type="term" value="F:methyltransferase activity"/>
    <property type="evidence" value="ECO:0007669"/>
    <property type="project" value="UniProtKB-KW"/>
</dbReference>
<dbReference type="GeneID" id="92903951"/>
<keyword evidence="4" id="KW-0489">Methyltransferase</keyword>
<dbReference type="InterPro" id="IPR036413">
    <property type="entry name" value="YaeB-like_sf"/>
</dbReference>
<reference evidence="4 6" key="1">
    <citation type="journal article" date="2016" name="Genome Announc.">
        <title>Complete Genome Sequences of Aerococcus christensenii CCUG 28831T, Aerococcus sanguinicola CCUG 43001T, Aerococcus urinae CCUG 36881T, Aerococcus urinaeequi CCUG 28094T, Aerococcus urinaehominis CCUG 42038 BT, and Aerococcus viridans CCUG 4311T.</title>
        <authorList>
            <person name="Carkaci D."/>
            <person name="Dargis R."/>
            <person name="Nielsen X.C."/>
            <person name="Skovgaard O."/>
            <person name="Fuursted K."/>
            <person name="Christensen J.J."/>
        </authorList>
    </citation>
    <scope>NUCLEOTIDE SEQUENCE [LARGE SCALE GENOMIC DNA]</scope>
    <source>
        <strain evidence="4 6">CCUG43001</strain>
    </source>
</reference>
<dbReference type="PANTHER" id="PTHR12818:SF0">
    <property type="entry name" value="TRNA (ADENINE(37)-N6)-METHYLTRANSFERASE"/>
    <property type="match status" value="1"/>
</dbReference>
<dbReference type="PROSITE" id="PS51668">
    <property type="entry name" value="TSAA_2"/>
    <property type="match status" value="1"/>
</dbReference>
<evidence type="ECO:0000313" key="7">
    <source>
        <dbReference type="Proteomes" id="UP000234239"/>
    </source>
</evidence>
<dbReference type="InterPro" id="IPR036414">
    <property type="entry name" value="YaeB_N_sf"/>
</dbReference>
<evidence type="ECO:0000313" key="4">
    <source>
        <dbReference type="EMBL" id="AMB94647.1"/>
    </source>
</evidence>
<dbReference type="PROSITE" id="PS01318">
    <property type="entry name" value="TSAA_1"/>
    <property type="match status" value="1"/>
</dbReference>
<evidence type="ECO:0000313" key="5">
    <source>
        <dbReference type="EMBL" id="PKZ23355.1"/>
    </source>
</evidence>
<keyword evidence="4" id="KW-0808">Transferase</keyword>
<dbReference type="OrthoDB" id="9799092at2"/>
<dbReference type="InterPro" id="IPR023370">
    <property type="entry name" value="TrmO-like_N"/>
</dbReference>
<proteinExistence type="inferred from homology"/>
<keyword evidence="1" id="KW-0949">S-adenosyl-L-methionine</keyword>
<dbReference type="EMBL" id="CP014160">
    <property type="protein sequence ID" value="AMB94647.1"/>
    <property type="molecule type" value="Genomic_DNA"/>
</dbReference>
<gene>
    <name evidence="5" type="primary">tsaA</name>
    <name evidence="4" type="ORF">AWM72_07710</name>
    <name evidence="5" type="ORF">CYJ28_02040</name>
</gene>
<dbReference type="InterPro" id="IPR040372">
    <property type="entry name" value="YaeB-like"/>
</dbReference>
<dbReference type="PANTHER" id="PTHR12818">
    <property type="entry name" value="TRNA (ADENINE(37)-N6)-METHYLTRANSFERASE"/>
    <property type="match status" value="1"/>
</dbReference>
<accession>A0A0X8FCB5</accession>
<evidence type="ECO:0000256" key="1">
    <source>
        <dbReference type="ARBA" id="ARBA00022691"/>
    </source>
</evidence>
<dbReference type="RefSeq" id="WP_067975813.1">
    <property type="nucleotide sequence ID" value="NZ_CAJHKM010000002.1"/>
</dbReference>
<dbReference type="CDD" id="cd09281">
    <property type="entry name" value="UPF0066"/>
    <property type="match status" value="1"/>
</dbReference>
<evidence type="ECO:0000313" key="6">
    <source>
        <dbReference type="Proteomes" id="UP000069912"/>
    </source>
</evidence>
<dbReference type="Gene3D" id="3.30.2310.10">
    <property type="entry name" value="YaeB-like"/>
    <property type="match status" value="1"/>
</dbReference>
<organism evidence="4 6">
    <name type="scientific">Aerococcus sanguinicola</name>
    <dbReference type="NCBI Taxonomy" id="119206"/>
    <lineage>
        <taxon>Bacteria</taxon>
        <taxon>Bacillati</taxon>
        <taxon>Bacillota</taxon>
        <taxon>Bacilli</taxon>
        <taxon>Lactobacillales</taxon>
        <taxon>Aerococcaceae</taxon>
        <taxon>Aerococcus</taxon>
    </lineage>
</organism>
<dbReference type="Proteomes" id="UP000069912">
    <property type="component" value="Chromosome"/>
</dbReference>
<dbReference type="KEGG" id="asan:AWM72_07710"/>
<reference evidence="5 7" key="3">
    <citation type="submission" date="2017-12" db="EMBL/GenBank/DDBJ databases">
        <title>Phylogenetic diversity of female urinary microbiome.</title>
        <authorList>
            <person name="Thomas-White K."/>
            <person name="Wolfe A.J."/>
        </authorList>
    </citation>
    <scope>NUCLEOTIDE SEQUENCE [LARGE SCALE GENOMIC DNA]</scope>
    <source>
        <strain evidence="5 7">UMB0139</strain>
    </source>
</reference>
<protein>
    <submittedName>
        <fullName evidence="5">tRNA (N6-threonylcarbamoyladenosine(37)-N6)-methyltransferase TrmO</fullName>
    </submittedName>
    <submittedName>
        <fullName evidence="4">tRNA-Thr(GGU) m(6)t(6)A37 methyltransferase TsaA</fullName>
    </submittedName>
</protein>
<sequence>MEIQPIAYIYTAFKEKFGTPRQSSLATDLEGRIEFTPTYRQKDYIRGIEDFDYLWLIWGFSQVAAEQTKATVRPPRLGGNQRLGVFATRSPFRPNRLGLSSVRLDRIEWTQDKGPVLYVKGVDMVSETPVYDIKPYSVEADSHSQAASGFVDQANFERLDVNFPPAELAKIPEDKRPGAYQALALDPRPAYQQHKEKRYGMRYYEQNIIFTVADGKLQVIEVQELPER</sequence>
<dbReference type="NCBIfam" id="TIGR00104">
    <property type="entry name" value="tRNA_TsaA"/>
    <property type="match status" value="1"/>
</dbReference>
<dbReference type="Gene3D" id="2.40.30.70">
    <property type="entry name" value="YaeB-like"/>
    <property type="match status" value="1"/>
</dbReference>
<dbReference type="GO" id="GO:0032259">
    <property type="term" value="P:methylation"/>
    <property type="evidence" value="ECO:0007669"/>
    <property type="project" value="UniProtKB-KW"/>
</dbReference>
<evidence type="ECO:0000256" key="2">
    <source>
        <dbReference type="ARBA" id="ARBA00033753"/>
    </source>
</evidence>
<comment type="similarity">
    <text evidence="2">Belongs to the tRNA methyltransferase O family.</text>
</comment>
<dbReference type="Pfam" id="PF18389">
    <property type="entry name" value="TrmO_C"/>
    <property type="match status" value="1"/>
</dbReference>
<keyword evidence="6" id="KW-1185">Reference proteome</keyword>
<dbReference type="Proteomes" id="UP000234239">
    <property type="component" value="Unassembled WGS sequence"/>
</dbReference>
<dbReference type="Pfam" id="PF01980">
    <property type="entry name" value="TrmO_N"/>
    <property type="match status" value="1"/>
</dbReference>
<dbReference type="InterPro" id="IPR041369">
    <property type="entry name" value="TrmO_C"/>
</dbReference>
<name>A0A0X8FCB5_9LACT</name>
<feature type="domain" description="TsaA-like" evidence="3">
    <location>
        <begin position="3"/>
        <end position="145"/>
    </location>
</feature>
<dbReference type="InterPro" id="IPR023368">
    <property type="entry name" value="UPF0066_cons_site"/>
</dbReference>
<dbReference type="SUPFAM" id="SSF118196">
    <property type="entry name" value="YaeB-like"/>
    <property type="match status" value="1"/>
</dbReference>
<evidence type="ECO:0000259" key="3">
    <source>
        <dbReference type="PROSITE" id="PS51668"/>
    </source>
</evidence>
<dbReference type="AlphaFoldDB" id="A0A0X8FCB5"/>
<reference evidence="6" key="2">
    <citation type="submission" date="2016-01" db="EMBL/GenBank/DDBJ databases">
        <title>Six Aerococcus type strain genome sequencing and assembly using PacBio and Illumina Hiseq.</title>
        <authorList>
            <person name="Carkaci D."/>
            <person name="Dargis R."/>
            <person name="Nielsen X.C."/>
            <person name="Skovgaard O."/>
            <person name="Fuursted K."/>
            <person name="Christensen J.J."/>
        </authorList>
    </citation>
    <scope>NUCLEOTIDE SEQUENCE [LARGE SCALE GENOMIC DNA]</scope>
    <source>
        <strain evidence="6">CCUG43001</strain>
    </source>
</reference>